<dbReference type="Pfam" id="PF00027">
    <property type="entry name" value="cNMP_binding"/>
    <property type="match status" value="1"/>
</dbReference>
<dbReference type="OrthoDB" id="1092431at2"/>
<dbReference type="SUPFAM" id="SSF51206">
    <property type="entry name" value="cAMP-binding domain-like"/>
    <property type="match status" value="1"/>
</dbReference>
<dbReference type="Proteomes" id="UP000244677">
    <property type="component" value="Chromosome"/>
</dbReference>
<evidence type="ECO:0000259" key="1">
    <source>
        <dbReference type="Pfam" id="PF00027"/>
    </source>
</evidence>
<protein>
    <submittedName>
        <fullName evidence="2">Crp/Fnr family transcriptional regulator</fullName>
    </submittedName>
</protein>
<dbReference type="EMBL" id="CP020919">
    <property type="protein sequence ID" value="AWG27184.1"/>
    <property type="molecule type" value="Genomic_DNA"/>
</dbReference>
<keyword evidence="3" id="KW-1185">Reference proteome</keyword>
<dbReference type="AlphaFoldDB" id="A0A2S1LTZ0"/>
<dbReference type="CDD" id="cd00038">
    <property type="entry name" value="CAP_ED"/>
    <property type="match status" value="1"/>
</dbReference>
<dbReference type="Gene3D" id="2.60.120.10">
    <property type="entry name" value="Jelly Rolls"/>
    <property type="match status" value="1"/>
</dbReference>
<organism evidence="2 3">
    <name type="scientific">Flavobacterium kingsejongi</name>
    <dbReference type="NCBI Taxonomy" id="1678728"/>
    <lineage>
        <taxon>Bacteria</taxon>
        <taxon>Pseudomonadati</taxon>
        <taxon>Bacteroidota</taxon>
        <taxon>Flavobacteriia</taxon>
        <taxon>Flavobacteriales</taxon>
        <taxon>Flavobacteriaceae</taxon>
        <taxon>Flavobacterium</taxon>
    </lineage>
</organism>
<dbReference type="KEGG" id="fki:FK004_19160"/>
<evidence type="ECO:0000313" key="2">
    <source>
        <dbReference type="EMBL" id="AWG27184.1"/>
    </source>
</evidence>
<accession>A0A2S1LTZ0</accession>
<name>A0A2S1LTZ0_9FLAO</name>
<gene>
    <name evidence="2" type="ORF">FK004_19160</name>
</gene>
<dbReference type="InterPro" id="IPR000595">
    <property type="entry name" value="cNMP-bd_dom"/>
</dbReference>
<reference evidence="2 3" key="1">
    <citation type="submission" date="2017-04" db="EMBL/GenBank/DDBJ databases">
        <title>Complete genome sequence of Flavobacterium kingsejong AJ004.</title>
        <authorList>
            <person name="Lee P.C."/>
        </authorList>
    </citation>
    <scope>NUCLEOTIDE SEQUENCE [LARGE SCALE GENOMIC DNA]</scope>
    <source>
        <strain evidence="2 3">AJ004</strain>
    </source>
</reference>
<proteinExistence type="predicted"/>
<evidence type="ECO:0000313" key="3">
    <source>
        <dbReference type="Proteomes" id="UP000244677"/>
    </source>
</evidence>
<dbReference type="InterPro" id="IPR014710">
    <property type="entry name" value="RmlC-like_jellyroll"/>
</dbReference>
<feature type="domain" description="Cyclic nucleotide-binding" evidence="1">
    <location>
        <begin position="32"/>
        <end position="118"/>
    </location>
</feature>
<dbReference type="InterPro" id="IPR018490">
    <property type="entry name" value="cNMP-bd_dom_sf"/>
</dbReference>
<sequence>MDHYTLLRNHIEAICTLTDEEWEFVRGYFHHKKLRKHQFLVQKGDPVPFEFWIIQGLIKAYALDEDGKEHILQFGMENYWVSDHYAYQNKVPATLYVDCIEDSDFFCLKLEDREYMCQQIPAMANFFRTKSNLGYIALQQRILSLLTETAEQRYSKLIKKLPRLIQRVPKKLLASYLGVTRETLSRLKG</sequence>
<dbReference type="RefSeq" id="WP_108738670.1">
    <property type="nucleotide sequence ID" value="NZ_CP020919.1"/>
</dbReference>